<feature type="transmembrane region" description="Helical" evidence="6">
    <location>
        <begin position="125"/>
        <end position="142"/>
    </location>
</feature>
<feature type="transmembrane region" description="Helical" evidence="6">
    <location>
        <begin position="249"/>
        <end position="282"/>
    </location>
</feature>
<evidence type="ECO:0000256" key="3">
    <source>
        <dbReference type="ARBA" id="ARBA00022692"/>
    </source>
</evidence>
<evidence type="ECO:0000256" key="6">
    <source>
        <dbReference type="SAM" id="Phobius"/>
    </source>
</evidence>
<dbReference type="GO" id="GO:0022857">
    <property type="term" value="F:transmembrane transporter activity"/>
    <property type="evidence" value="ECO:0007669"/>
    <property type="project" value="InterPro"/>
</dbReference>
<feature type="transmembrane region" description="Helical" evidence="6">
    <location>
        <begin position="46"/>
        <end position="65"/>
    </location>
</feature>
<dbReference type="RefSeq" id="WP_117328921.1">
    <property type="nucleotide sequence ID" value="NZ_QUWK01000001.1"/>
</dbReference>
<keyword evidence="8" id="KW-1185">Reference proteome</keyword>
<evidence type="ECO:0000256" key="5">
    <source>
        <dbReference type="ARBA" id="ARBA00023136"/>
    </source>
</evidence>
<accession>A0A372MJY8</accession>
<dbReference type="GO" id="GO:0005886">
    <property type="term" value="C:plasma membrane"/>
    <property type="evidence" value="ECO:0007669"/>
    <property type="project" value="UniProtKB-SubCell"/>
</dbReference>
<keyword evidence="5 6" id="KW-0472">Membrane</keyword>
<gene>
    <name evidence="7" type="ORF">DYP60_00580</name>
</gene>
<dbReference type="PANTHER" id="PTHR32196:SF72">
    <property type="entry name" value="RIBOSE IMPORT PERMEASE PROTEIN RBSC"/>
    <property type="match status" value="1"/>
</dbReference>
<sequence>MTNIRELKRKIISFPQFSILLSFVAMLLFFSIFAEGFFSVRNFTGVSRQAVVQMCVAIGMTFVLISNEIDLSVGSIANLSGTIMAGLMVRNGLSPALAIALGLGLGTFLGAVNGVVVAYIKVPSFVATLAMMITARGLSLVYSNARPINELPDSILYIGRNYVMGIPILVIIAIVLVLVAAFILTRTNYGRHIFAVGGNAESARLSGIHISRTKLSVFAISGFCAALAGMVMIMRLASSQPTMGDGLELDAIAAAVLGGTSISGGKGFVLGTVIGGLFLVFLTNGFNIFGLSSFWQQVFKGIILVLAVSLYERKK</sequence>
<dbReference type="Proteomes" id="UP000264002">
    <property type="component" value="Unassembled WGS sequence"/>
</dbReference>
<keyword evidence="4 6" id="KW-1133">Transmembrane helix</keyword>
<comment type="subcellular location">
    <subcellularLocation>
        <location evidence="1">Cell membrane</location>
        <topology evidence="1">Multi-pass membrane protein</topology>
    </subcellularLocation>
</comment>
<organism evidence="7 8">
    <name type="scientific">Sphaerochaeta halotolerans</name>
    <dbReference type="NCBI Taxonomy" id="2293840"/>
    <lineage>
        <taxon>Bacteria</taxon>
        <taxon>Pseudomonadati</taxon>
        <taxon>Spirochaetota</taxon>
        <taxon>Spirochaetia</taxon>
        <taxon>Spirochaetales</taxon>
        <taxon>Sphaerochaetaceae</taxon>
        <taxon>Sphaerochaeta</taxon>
    </lineage>
</organism>
<feature type="transmembrane region" description="Helical" evidence="6">
    <location>
        <begin position="215"/>
        <end position="237"/>
    </location>
</feature>
<evidence type="ECO:0000256" key="2">
    <source>
        <dbReference type="ARBA" id="ARBA00022475"/>
    </source>
</evidence>
<comment type="caution">
    <text evidence="7">The sequence shown here is derived from an EMBL/GenBank/DDBJ whole genome shotgun (WGS) entry which is preliminary data.</text>
</comment>
<keyword evidence="3 6" id="KW-0812">Transmembrane</keyword>
<feature type="transmembrane region" description="Helical" evidence="6">
    <location>
        <begin position="162"/>
        <end position="184"/>
    </location>
</feature>
<name>A0A372MJY8_9SPIR</name>
<dbReference type="AlphaFoldDB" id="A0A372MJY8"/>
<dbReference type="Pfam" id="PF02653">
    <property type="entry name" value="BPD_transp_2"/>
    <property type="match status" value="1"/>
</dbReference>
<evidence type="ECO:0000256" key="1">
    <source>
        <dbReference type="ARBA" id="ARBA00004651"/>
    </source>
</evidence>
<feature type="transmembrane region" description="Helical" evidence="6">
    <location>
        <begin position="96"/>
        <end position="119"/>
    </location>
</feature>
<reference evidence="7 8" key="2">
    <citation type="submission" date="2018-09" db="EMBL/GenBank/DDBJ databases">
        <title>Genome of Sphaerochaeta halotolerans strain 4-11.</title>
        <authorList>
            <person name="Nazina T.N."/>
            <person name="Sokolova D.S."/>
        </authorList>
    </citation>
    <scope>NUCLEOTIDE SEQUENCE [LARGE SCALE GENOMIC DNA]</scope>
    <source>
        <strain evidence="7 8">4-11</strain>
    </source>
</reference>
<dbReference type="EMBL" id="QUWK01000001">
    <property type="protein sequence ID" value="RFU96102.1"/>
    <property type="molecule type" value="Genomic_DNA"/>
</dbReference>
<protein>
    <submittedName>
        <fullName evidence="7">ABC transporter permease</fullName>
    </submittedName>
</protein>
<evidence type="ECO:0000256" key="4">
    <source>
        <dbReference type="ARBA" id="ARBA00022989"/>
    </source>
</evidence>
<evidence type="ECO:0000313" key="7">
    <source>
        <dbReference type="EMBL" id="RFU96102.1"/>
    </source>
</evidence>
<proteinExistence type="predicted"/>
<feature type="transmembrane region" description="Helical" evidence="6">
    <location>
        <begin position="12"/>
        <end position="34"/>
    </location>
</feature>
<reference evidence="8" key="1">
    <citation type="submission" date="2018-08" db="EMBL/GenBank/DDBJ databases">
        <authorList>
            <person name="Grouzdev D.S."/>
            <person name="Krutkina M.S."/>
        </authorList>
    </citation>
    <scope>NUCLEOTIDE SEQUENCE [LARGE SCALE GENOMIC DNA]</scope>
    <source>
        <strain evidence="8">4-11</strain>
    </source>
</reference>
<keyword evidence="2" id="KW-1003">Cell membrane</keyword>
<dbReference type="InterPro" id="IPR001851">
    <property type="entry name" value="ABC_transp_permease"/>
</dbReference>
<evidence type="ECO:0000313" key="8">
    <source>
        <dbReference type="Proteomes" id="UP000264002"/>
    </source>
</evidence>
<dbReference type="CDD" id="cd06579">
    <property type="entry name" value="TM_PBP1_transp_AraH_like"/>
    <property type="match status" value="1"/>
</dbReference>
<dbReference type="PANTHER" id="PTHR32196">
    <property type="entry name" value="ABC TRANSPORTER PERMEASE PROTEIN YPHD-RELATED-RELATED"/>
    <property type="match status" value="1"/>
</dbReference>
<feature type="transmembrane region" description="Helical" evidence="6">
    <location>
        <begin position="71"/>
        <end position="89"/>
    </location>
</feature>